<evidence type="ECO:0000256" key="1">
    <source>
        <dbReference type="ARBA" id="ARBA00004123"/>
    </source>
</evidence>
<feature type="region of interest" description="Disordered" evidence="3">
    <location>
        <begin position="25"/>
        <end position="45"/>
    </location>
</feature>
<sequence>MSRFVSGGTIDEPVERDDEWAKAQQELEEARRRREEEAGQQDGRSLFEILQANKVAKQEAFEEAHKLKNQFRALDDEEVEFLDSVLESTRAAEAAIRKETTEKLDIFRKQREEAEKAALEDQSGSSAAIIEEEQWIASGSRKRKKGKEREPLLGLKLRKTSSTSEKPQAPSAVGTASSGPPPLKTMNSAETAKAAQSPKSSIQPTQSSTAKVTPAKLPIPAKSSPSTSPPSLRPKTAVLGLTNYSSDSDE</sequence>
<dbReference type="InterPro" id="IPR019331">
    <property type="entry name" value="FAM192A/Fyv6_N"/>
</dbReference>
<dbReference type="InterPro" id="IPR039845">
    <property type="entry name" value="FAM192A"/>
</dbReference>
<dbReference type="EMBL" id="KV744951">
    <property type="protein sequence ID" value="OCK80644.1"/>
    <property type="molecule type" value="Genomic_DNA"/>
</dbReference>
<feature type="compositionally biased region" description="Basic and acidic residues" evidence="3">
    <location>
        <begin position="28"/>
        <end position="37"/>
    </location>
</feature>
<organism evidence="5 6">
    <name type="scientific">Lepidopterella palustris CBS 459.81</name>
    <dbReference type="NCBI Taxonomy" id="1314670"/>
    <lineage>
        <taxon>Eukaryota</taxon>
        <taxon>Fungi</taxon>
        <taxon>Dikarya</taxon>
        <taxon>Ascomycota</taxon>
        <taxon>Pezizomycotina</taxon>
        <taxon>Dothideomycetes</taxon>
        <taxon>Pleosporomycetidae</taxon>
        <taxon>Mytilinidiales</taxon>
        <taxon>Argynnaceae</taxon>
        <taxon>Lepidopterella</taxon>
    </lineage>
</organism>
<keyword evidence="2" id="KW-0539">Nucleus</keyword>
<dbReference type="PANTHER" id="PTHR13495">
    <property type="entry name" value="NEFA-INTERACTING NUCLEAR PROTEIN NIP30"/>
    <property type="match status" value="1"/>
</dbReference>
<name>A0A8E2JG24_9PEZI</name>
<keyword evidence="6" id="KW-1185">Reference proteome</keyword>
<feature type="domain" description="FAM192A/Fyv6 N-terminal" evidence="4">
    <location>
        <begin position="4"/>
        <end position="108"/>
    </location>
</feature>
<feature type="compositionally biased region" description="Polar residues" evidence="3">
    <location>
        <begin position="197"/>
        <end position="211"/>
    </location>
</feature>
<dbReference type="OrthoDB" id="75807at2759"/>
<evidence type="ECO:0000313" key="6">
    <source>
        <dbReference type="Proteomes" id="UP000250266"/>
    </source>
</evidence>
<protein>
    <recommendedName>
        <fullName evidence="4">FAM192A/Fyv6 N-terminal domain-containing protein</fullName>
    </recommendedName>
</protein>
<evidence type="ECO:0000259" key="4">
    <source>
        <dbReference type="Pfam" id="PF10187"/>
    </source>
</evidence>
<dbReference type="GO" id="GO:0005634">
    <property type="term" value="C:nucleus"/>
    <property type="evidence" value="ECO:0007669"/>
    <property type="project" value="UniProtKB-SubCell"/>
</dbReference>
<proteinExistence type="predicted"/>
<dbReference type="Pfam" id="PF10187">
    <property type="entry name" value="FAM192A_Fyv6_N"/>
    <property type="match status" value="1"/>
</dbReference>
<dbReference type="Proteomes" id="UP000250266">
    <property type="component" value="Unassembled WGS sequence"/>
</dbReference>
<accession>A0A8E2JG24</accession>
<reference evidence="5 6" key="1">
    <citation type="journal article" date="2016" name="Nat. Commun.">
        <title>Ectomycorrhizal ecology is imprinted in the genome of the dominant symbiotic fungus Cenococcum geophilum.</title>
        <authorList>
            <consortium name="DOE Joint Genome Institute"/>
            <person name="Peter M."/>
            <person name="Kohler A."/>
            <person name="Ohm R.A."/>
            <person name="Kuo A."/>
            <person name="Krutzmann J."/>
            <person name="Morin E."/>
            <person name="Arend M."/>
            <person name="Barry K.W."/>
            <person name="Binder M."/>
            <person name="Choi C."/>
            <person name="Clum A."/>
            <person name="Copeland A."/>
            <person name="Grisel N."/>
            <person name="Haridas S."/>
            <person name="Kipfer T."/>
            <person name="LaButti K."/>
            <person name="Lindquist E."/>
            <person name="Lipzen A."/>
            <person name="Maire R."/>
            <person name="Meier B."/>
            <person name="Mihaltcheva S."/>
            <person name="Molinier V."/>
            <person name="Murat C."/>
            <person name="Poggeler S."/>
            <person name="Quandt C.A."/>
            <person name="Sperisen C."/>
            <person name="Tritt A."/>
            <person name="Tisserant E."/>
            <person name="Crous P.W."/>
            <person name="Henrissat B."/>
            <person name="Nehls U."/>
            <person name="Egli S."/>
            <person name="Spatafora J.W."/>
            <person name="Grigoriev I.V."/>
            <person name="Martin F.M."/>
        </authorList>
    </citation>
    <scope>NUCLEOTIDE SEQUENCE [LARGE SCALE GENOMIC DNA]</scope>
    <source>
        <strain evidence="5 6">CBS 459.81</strain>
    </source>
</reference>
<evidence type="ECO:0000256" key="3">
    <source>
        <dbReference type="SAM" id="MobiDB-lite"/>
    </source>
</evidence>
<feature type="region of interest" description="Disordered" evidence="3">
    <location>
        <begin position="115"/>
        <end position="250"/>
    </location>
</feature>
<gene>
    <name evidence="5" type="ORF">K432DRAFT_382005</name>
</gene>
<evidence type="ECO:0000313" key="5">
    <source>
        <dbReference type="EMBL" id="OCK80644.1"/>
    </source>
</evidence>
<comment type="subcellular location">
    <subcellularLocation>
        <location evidence="1">Nucleus</location>
    </subcellularLocation>
</comment>
<feature type="region of interest" description="Disordered" evidence="3">
    <location>
        <begin position="1"/>
        <end position="20"/>
    </location>
</feature>
<dbReference type="AlphaFoldDB" id="A0A8E2JG24"/>
<evidence type="ECO:0000256" key="2">
    <source>
        <dbReference type="ARBA" id="ARBA00023242"/>
    </source>
</evidence>
<dbReference type="PANTHER" id="PTHR13495:SF0">
    <property type="entry name" value="PSME3-INTERACTING PROTEIN"/>
    <property type="match status" value="1"/>
</dbReference>